<gene>
    <name evidence="2" type="ORF">DEU51_102406</name>
</gene>
<organism evidence="2 3">
    <name type="scientific">Pseudomonas jessenii</name>
    <dbReference type="NCBI Taxonomy" id="77298"/>
    <lineage>
        <taxon>Bacteria</taxon>
        <taxon>Pseudomonadati</taxon>
        <taxon>Pseudomonadota</taxon>
        <taxon>Gammaproteobacteria</taxon>
        <taxon>Pseudomonadales</taxon>
        <taxon>Pseudomonadaceae</taxon>
        <taxon>Pseudomonas</taxon>
    </lineage>
</organism>
<sequence>MTNVIGFPSPLPVEHIDEESMAKHGDAALLLRCFEIVKDTLEVISEPEYSIEKEDDTHIDLIRAFYALKVLFKRKTGHDADVVAREHWEAMGRHLLEGAPLPEQRIPIVTVPGNPHPPSAFDEMTNLELATTSLSYARRVSESIMTHSPKALDMAEARLLSIDATTAMHVLKQRLAGDAPSDASAAVKRTTANGETLQ</sequence>
<dbReference type="RefSeq" id="WP_115146261.1">
    <property type="nucleotide sequence ID" value="NZ_QRAV01000002.1"/>
</dbReference>
<name>A0A370SWN2_PSEJE</name>
<protein>
    <submittedName>
        <fullName evidence="2">Uncharacterized protein</fullName>
    </submittedName>
</protein>
<dbReference type="AlphaFoldDB" id="A0A370SWN2"/>
<dbReference type="EMBL" id="QRAV01000002">
    <property type="protein sequence ID" value="RDL24148.1"/>
    <property type="molecule type" value="Genomic_DNA"/>
</dbReference>
<evidence type="ECO:0000313" key="2">
    <source>
        <dbReference type="EMBL" id="RDL24148.1"/>
    </source>
</evidence>
<feature type="region of interest" description="Disordered" evidence="1">
    <location>
        <begin position="177"/>
        <end position="198"/>
    </location>
</feature>
<proteinExistence type="predicted"/>
<comment type="caution">
    <text evidence="2">The sequence shown here is derived from an EMBL/GenBank/DDBJ whole genome shotgun (WGS) entry which is preliminary data.</text>
</comment>
<accession>A0A370SWN2</accession>
<reference evidence="2 3" key="1">
    <citation type="submission" date="2018-07" db="EMBL/GenBank/DDBJ databases">
        <title>Genome sequencing of rice bacterial endophytes.</title>
        <authorList>
            <person name="Venturi V."/>
        </authorList>
    </citation>
    <scope>NUCLEOTIDE SEQUENCE [LARGE SCALE GENOMIC DNA]</scope>
    <source>
        <strain evidence="2 3">E2333</strain>
    </source>
</reference>
<evidence type="ECO:0000256" key="1">
    <source>
        <dbReference type="SAM" id="MobiDB-lite"/>
    </source>
</evidence>
<evidence type="ECO:0000313" key="3">
    <source>
        <dbReference type="Proteomes" id="UP000255365"/>
    </source>
</evidence>
<dbReference type="Proteomes" id="UP000255365">
    <property type="component" value="Unassembled WGS sequence"/>
</dbReference>